<gene>
    <name evidence="3" type="ORF">Agabi119p4_6401</name>
</gene>
<dbReference type="FunFam" id="2.60.120.200:FF:000179">
    <property type="entry name" value="Unplaced genomic scaffold supercont1.19, whole genome shotgun sequence"/>
    <property type="match status" value="1"/>
</dbReference>
<dbReference type="Gene3D" id="2.60.120.200">
    <property type="match status" value="1"/>
</dbReference>
<evidence type="ECO:0000313" key="4">
    <source>
        <dbReference type="Proteomes" id="UP000629468"/>
    </source>
</evidence>
<proteinExistence type="predicted"/>
<dbReference type="Pfam" id="PF26113">
    <property type="entry name" value="GH16_XgeA"/>
    <property type="match status" value="1"/>
</dbReference>
<dbReference type="CDD" id="cd02181">
    <property type="entry name" value="GH16_fungal_Lam16A_glucanase"/>
    <property type="match status" value="1"/>
</dbReference>
<keyword evidence="1" id="KW-0732">Signal</keyword>
<feature type="domain" description="GH16" evidence="2">
    <location>
        <begin position="51"/>
        <end position="318"/>
    </location>
</feature>
<sequence>MRFYYTLIATFLPVFALAGKSYDTHLRSRHASRAAGLRIRADDTYVPNATVSNGNPPYHRHEHYEGESFFKDWDFFTGEDPTHGNVNYQSLSNAQRKQLAYVKDGVTVLAVDNSSSVPVGGKRDSVRITTKKTWNFGLFIADFAYMPWGCGIWPAYWSVGPDWPNAGEIDILEGVNNQTWNQYTIHTGIECVLPDNNAGIDALASPMGKTCTSSNGANSGCGYQNNNPNSYGAGFNAAGGGVLVHEWNSWGVKIWFFTRDSIPVDITNEQPNPTSWGTPTAAWPSRDCDFSSALYEHSLVIDTTLCGDWAGSAYGDSGCPGTCQEVVANPANFANAQWGVNYISVYQS</sequence>
<organism evidence="3 4">
    <name type="scientific">Agaricus bisporus var. burnettii</name>
    <dbReference type="NCBI Taxonomy" id="192524"/>
    <lineage>
        <taxon>Eukaryota</taxon>
        <taxon>Fungi</taxon>
        <taxon>Dikarya</taxon>
        <taxon>Basidiomycota</taxon>
        <taxon>Agaricomycotina</taxon>
        <taxon>Agaricomycetes</taxon>
        <taxon>Agaricomycetidae</taxon>
        <taxon>Agaricales</taxon>
        <taxon>Agaricineae</taxon>
        <taxon>Agaricaceae</taxon>
        <taxon>Agaricus</taxon>
    </lineage>
</organism>
<dbReference type="InterPro" id="IPR000757">
    <property type="entry name" value="Beta-glucanase-like"/>
</dbReference>
<accession>A0A8H7C8D2</accession>
<dbReference type="GO" id="GO:0009251">
    <property type="term" value="P:glucan catabolic process"/>
    <property type="evidence" value="ECO:0007669"/>
    <property type="project" value="TreeGrafter"/>
</dbReference>
<protein>
    <submittedName>
        <fullName evidence="3">CAZyme family GH16</fullName>
    </submittedName>
</protein>
<feature type="chain" id="PRO_5034364234" evidence="1">
    <location>
        <begin position="19"/>
        <end position="348"/>
    </location>
</feature>
<evidence type="ECO:0000313" key="3">
    <source>
        <dbReference type="EMBL" id="KAF7770427.1"/>
    </source>
</evidence>
<dbReference type="GO" id="GO:0004553">
    <property type="term" value="F:hydrolase activity, hydrolyzing O-glycosyl compounds"/>
    <property type="evidence" value="ECO:0007669"/>
    <property type="project" value="InterPro"/>
</dbReference>
<name>A0A8H7C8D2_AGABI</name>
<dbReference type="PROSITE" id="PS51762">
    <property type="entry name" value="GH16_2"/>
    <property type="match status" value="1"/>
</dbReference>
<evidence type="ECO:0000259" key="2">
    <source>
        <dbReference type="PROSITE" id="PS51762"/>
    </source>
</evidence>
<feature type="signal peptide" evidence="1">
    <location>
        <begin position="1"/>
        <end position="18"/>
    </location>
</feature>
<dbReference type="InterPro" id="IPR050546">
    <property type="entry name" value="Glycosyl_Hydrlase_16"/>
</dbReference>
<reference evidence="3 4" key="1">
    <citation type="journal article" name="Sci. Rep.">
        <title>Telomere-to-telomere assembled and centromere annotated genomes of the two main subspecies of the button mushroom Agaricus bisporus reveal especially polymorphic chromosome ends.</title>
        <authorList>
            <person name="Sonnenberg A.S.M."/>
            <person name="Sedaghat-Telgerd N."/>
            <person name="Lavrijssen B."/>
            <person name="Ohm R.A."/>
            <person name="Hendrickx P.M."/>
            <person name="Scholtmeijer K."/>
            <person name="Baars J.J.P."/>
            <person name="van Peer A."/>
        </authorList>
    </citation>
    <scope>NUCLEOTIDE SEQUENCE [LARGE SCALE GENOMIC DNA]</scope>
    <source>
        <strain evidence="3 4">H119_p4</strain>
    </source>
</reference>
<dbReference type="Proteomes" id="UP000629468">
    <property type="component" value="Unassembled WGS sequence"/>
</dbReference>
<dbReference type="PANTHER" id="PTHR10963">
    <property type="entry name" value="GLYCOSYL HYDROLASE-RELATED"/>
    <property type="match status" value="1"/>
</dbReference>
<dbReference type="EMBL" id="JABXXO010000009">
    <property type="protein sequence ID" value="KAF7770427.1"/>
    <property type="molecule type" value="Genomic_DNA"/>
</dbReference>
<dbReference type="PANTHER" id="PTHR10963:SF24">
    <property type="entry name" value="GLYCOSIDASE C21B10.07-RELATED"/>
    <property type="match status" value="1"/>
</dbReference>
<comment type="caution">
    <text evidence="3">The sequence shown here is derived from an EMBL/GenBank/DDBJ whole genome shotgun (WGS) entry which is preliminary data.</text>
</comment>
<evidence type="ECO:0000256" key="1">
    <source>
        <dbReference type="SAM" id="SignalP"/>
    </source>
</evidence>
<dbReference type="InterPro" id="IPR013320">
    <property type="entry name" value="ConA-like_dom_sf"/>
</dbReference>
<dbReference type="AlphaFoldDB" id="A0A8H7C8D2"/>
<dbReference type="SUPFAM" id="SSF49899">
    <property type="entry name" value="Concanavalin A-like lectins/glucanases"/>
    <property type="match status" value="1"/>
</dbReference>